<protein>
    <recommendedName>
        <fullName evidence="3">TIR domain-containing protein</fullName>
    </recommendedName>
</protein>
<proteinExistence type="predicted"/>
<accession>R8H0F6</accession>
<reference evidence="1 2" key="1">
    <citation type="submission" date="2012-12" db="EMBL/GenBank/DDBJ databases">
        <title>The Genome Sequence of Bacillus cereus VD021.</title>
        <authorList>
            <consortium name="The Broad Institute Genome Sequencing Platform"/>
            <consortium name="The Broad Institute Genome Sequencing Center for Infectious Disease"/>
            <person name="Feldgarden M."/>
            <person name="Van der Auwera G.A."/>
            <person name="Mahillon J."/>
            <person name="Duprez V."/>
            <person name="Timmery S."/>
            <person name="Mattelet C."/>
            <person name="Dierick K."/>
            <person name="Sun M."/>
            <person name="Yu Z."/>
            <person name="Zhu L."/>
            <person name="Hu X."/>
            <person name="Shank E.B."/>
            <person name="Swiecicka I."/>
            <person name="Hansen B.M."/>
            <person name="Andrup L."/>
            <person name="Walker B."/>
            <person name="Young S.K."/>
            <person name="Zeng Q."/>
            <person name="Gargeya S."/>
            <person name="Fitzgerald M."/>
            <person name="Haas B."/>
            <person name="Abouelleil A."/>
            <person name="Alvarado L."/>
            <person name="Arachchi H.M."/>
            <person name="Berlin A.M."/>
            <person name="Chapman S.B."/>
            <person name="Dewar J."/>
            <person name="Goldberg J."/>
            <person name="Griggs A."/>
            <person name="Gujja S."/>
            <person name="Hansen M."/>
            <person name="Howarth C."/>
            <person name="Imamovic A."/>
            <person name="Larimer J."/>
            <person name="McCowan C."/>
            <person name="Murphy C."/>
            <person name="Neiman D."/>
            <person name="Pearson M."/>
            <person name="Priest M."/>
            <person name="Roberts A."/>
            <person name="Saif S."/>
            <person name="Shea T."/>
            <person name="Sisk P."/>
            <person name="Sykes S."/>
            <person name="Wortman J."/>
            <person name="Nusbaum C."/>
            <person name="Birren B."/>
        </authorList>
    </citation>
    <scope>NUCLEOTIDE SEQUENCE [LARGE SCALE GENOMIC DNA]</scope>
    <source>
        <strain evidence="1 2">VD021</strain>
    </source>
</reference>
<evidence type="ECO:0000313" key="1">
    <source>
        <dbReference type="EMBL" id="EOO66314.1"/>
    </source>
</evidence>
<name>R8H0F6_BACCE</name>
<dbReference type="PATRIC" id="fig|1053224.3.peg.5806"/>
<organism evidence="1 2">
    <name type="scientific">Bacillus cereus VD021</name>
    <dbReference type="NCBI Taxonomy" id="1053224"/>
    <lineage>
        <taxon>Bacteria</taxon>
        <taxon>Bacillati</taxon>
        <taxon>Bacillota</taxon>
        <taxon>Bacilli</taxon>
        <taxon>Bacillales</taxon>
        <taxon>Bacillaceae</taxon>
        <taxon>Bacillus</taxon>
        <taxon>Bacillus cereus group</taxon>
    </lineage>
</organism>
<dbReference type="AlphaFoldDB" id="R8H0F6"/>
<dbReference type="HOGENOM" id="CLU_069133_0_0_9"/>
<dbReference type="Proteomes" id="UP000014040">
    <property type="component" value="Unassembled WGS sequence"/>
</dbReference>
<evidence type="ECO:0008006" key="3">
    <source>
        <dbReference type="Google" id="ProtNLM"/>
    </source>
</evidence>
<dbReference type="RefSeq" id="WP_016103243.1">
    <property type="nucleotide sequence ID" value="NZ_KB976285.1"/>
</dbReference>
<evidence type="ECO:0000313" key="2">
    <source>
        <dbReference type="Proteomes" id="UP000014040"/>
    </source>
</evidence>
<comment type="caution">
    <text evidence="1">The sequence shown here is derived from an EMBL/GenBank/DDBJ whole genome shotgun (WGS) entry which is preliminary data.</text>
</comment>
<gene>
    <name evidence="1" type="ORF">IIC_05773</name>
</gene>
<dbReference type="EMBL" id="AHES01000076">
    <property type="protein sequence ID" value="EOO66314.1"/>
    <property type="molecule type" value="Genomic_DNA"/>
</dbReference>
<sequence length="258" mass="30043">MFAGFNLTDLDDDFISLYSNKGNNIFNESKKHIEKELDSFILSDGSIDGTRLQEDWFPQLETDIFLSHSHGDKNKAIALAGWLNDTFGLRVFIDSCVWGYADNLLKKIDDIYCKNTHSNTYSYEKRNFSTSHVHMMLSGALTKMMDKTECLIFLNTPESIETNEVINQTKSPWIFHEIATTHVLRKKEPNRFTLIKKGYYFENAQVLTVKHKLDLDHLFEIDKNDLLEWQKAFNIKEDSHALDILYEKHKLIDIHVSV</sequence>